<dbReference type="InterPro" id="IPR057048">
    <property type="entry name" value="PARP14_KH_6"/>
</dbReference>
<comment type="similarity">
    <text evidence="6">Belongs to the ARTD/PARP family.</text>
</comment>
<dbReference type="SUPFAM" id="SSF56399">
    <property type="entry name" value="ADP-ribosylation"/>
    <property type="match status" value="1"/>
</dbReference>
<dbReference type="InterPro" id="IPR012677">
    <property type="entry name" value="Nucleotide-bd_a/b_plait_sf"/>
</dbReference>
<feature type="domain" description="Macro" evidence="11">
    <location>
        <begin position="993"/>
        <end position="1180"/>
    </location>
</feature>
<dbReference type="Pfam" id="PF23222">
    <property type="entry name" value="RRM_PARP14_1"/>
    <property type="match status" value="1"/>
</dbReference>
<dbReference type="Pfam" id="PF23085">
    <property type="entry name" value="RRM_PARP14_3"/>
    <property type="match status" value="1"/>
</dbReference>
<dbReference type="Pfam" id="PF00644">
    <property type="entry name" value="PARP"/>
    <property type="match status" value="1"/>
</dbReference>
<feature type="compositionally biased region" description="Low complexity" evidence="9">
    <location>
        <begin position="102"/>
        <end position="113"/>
    </location>
</feature>
<keyword evidence="13" id="KW-1185">Reference proteome</keyword>
<dbReference type="CDD" id="cd01439">
    <property type="entry name" value="TCCD_inducible_PARP_like"/>
    <property type="match status" value="1"/>
</dbReference>
<evidence type="ECO:0000259" key="11">
    <source>
        <dbReference type="PROSITE" id="PS51154"/>
    </source>
</evidence>
<keyword evidence="5" id="KW-0539">Nucleus</keyword>
<dbReference type="InterPro" id="IPR057045">
    <property type="entry name" value="PARP14_KH_3"/>
</dbReference>
<dbReference type="OrthoDB" id="6133115at2759"/>
<feature type="region of interest" description="Disordered" evidence="9">
    <location>
        <begin position="92"/>
        <end position="113"/>
    </location>
</feature>
<dbReference type="InterPro" id="IPR057043">
    <property type="entry name" value="PARP14_KH_2"/>
</dbReference>
<evidence type="ECO:0000256" key="9">
    <source>
        <dbReference type="SAM" id="MobiDB-lite"/>
    </source>
</evidence>
<dbReference type="Pfam" id="PF23245">
    <property type="entry name" value="RRM_PARP14_2"/>
    <property type="match status" value="1"/>
</dbReference>
<dbReference type="GO" id="GO:0003676">
    <property type="term" value="F:nucleic acid binding"/>
    <property type="evidence" value="ECO:0007669"/>
    <property type="project" value="InterPro"/>
</dbReference>
<dbReference type="InterPro" id="IPR057051">
    <property type="entry name" value="PARP14_RPM_1"/>
</dbReference>
<dbReference type="Pfam" id="PF23251">
    <property type="entry name" value="KH_PARP14_4"/>
    <property type="match status" value="1"/>
</dbReference>
<evidence type="ECO:0000256" key="3">
    <source>
        <dbReference type="ARBA" id="ARBA00022679"/>
    </source>
</evidence>
<dbReference type="Pfam" id="PF23084">
    <property type="entry name" value="KH_PARP14_1"/>
    <property type="match status" value="1"/>
</dbReference>
<dbReference type="InterPro" id="IPR002589">
    <property type="entry name" value="Macro_dom"/>
</dbReference>
<evidence type="ECO:0000256" key="6">
    <source>
        <dbReference type="ARBA" id="ARBA00024347"/>
    </source>
</evidence>
<evidence type="ECO:0000256" key="5">
    <source>
        <dbReference type="ARBA" id="ARBA00023242"/>
    </source>
</evidence>
<dbReference type="InterPro" id="IPR057046">
    <property type="entry name" value="PARP14_KH_4"/>
</dbReference>
<dbReference type="PROSITE" id="PS51154">
    <property type="entry name" value="MACRO"/>
    <property type="match status" value="3"/>
</dbReference>
<dbReference type="CDD" id="cd12300">
    <property type="entry name" value="RRM1_PAR14"/>
    <property type="match status" value="1"/>
</dbReference>
<dbReference type="PROSITE" id="PS51059">
    <property type="entry name" value="PARP_CATALYTIC"/>
    <property type="match status" value="1"/>
</dbReference>
<dbReference type="Pfam" id="PF23248">
    <property type="entry name" value="KH_PARP14_2"/>
    <property type="match status" value="1"/>
</dbReference>
<dbReference type="InterPro" id="IPR035979">
    <property type="entry name" value="RBD_domain_sf"/>
</dbReference>
<dbReference type="Pfam" id="PF23253">
    <property type="entry name" value="KH_PARP14_6"/>
    <property type="match status" value="1"/>
</dbReference>
<evidence type="ECO:0000256" key="7">
    <source>
        <dbReference type="RuleBase" id="RU362114"/>
    </source>
</evidence>
<evidence type="ECO:0000313" key="12">
    <source>
        <dbReference type="Ensembl" id="ENSSFOP00015046367.1"/>
    </source>
</evidence>
<organism evidence="12 13">
    <name type="scientific">Scleropages formosus</name>
    <name type="common">Asian bonytongue</name>
    <name type="synonym">Osteoglossum formosum</name>
    <dbReference type="NCBI Taxonomy" id="113540"/>
    <lineage>
        <taxon>Eukaryota</taxon>
        <taxon>Metazoa</taxon>
        <taxon>Chordata</taxon>
        <taxon>Craniata</taxon>
        <taxon>Vertebrata</taxon>
        <taxon>Euteleostomi</taxon>
        <taxon>Actinopterygii</taxon>
        <taxon>Neopterygii</taxon>
        <taxon>Teleostei</taxon>
        <taxon>Osteoglossocephala</taxon>
        <taxon>Osteoglossomorpha</taxon>
        <taxon>Osteoglossiformes</taxon>
        <taxon>Osteoglossidae</taxon>
        <taxon>Scleropages</taxon>
    </lineage>
</organism>
<dbReference type="SMART" id="SM00506">
    <property type="entry name" value="A1pp"/>
    <property type="match status" value="3"/>
</dbReference>
<dbReference type="Pfam" id="PF22005">
    <property type="entry name" value="WWE_1"/>
    <property type="match status" value="1"/>
</dbReference>
<dbReference type="Proteomes" id="UP000694397">
    <property type="component" value="Chromosome 1"/>
</dbReference>
<dbReference type="GO" id="GO:0005634">
    <property type="term" value="C:nucleus"/>
    <property type="evidence" value="ECO:0007669"/>
    <property type="project" value="UniProtKB-SubCell"/>
</dbReference>
<keyword evidence="2 7" id="KW-0328">Glycosyltransferase</keyword>
<dbReference type="GeneTree" id="ENSGT00940000154311"/>
<evidence type="ECO:0000256" key="4">
    <source>
        <dbReference type="ARBA" id="ARBA00023027"/>
    </source>
</evidence>
<evidence type="ECO:0000256" key="2">
    <source>
        <dbReference type="ARBA" id="ARBA00022676"/>
    </source>
</evidence>
<dbReference type="Ensembl" id="ENSSFOT00015058769.1">
    <property type="protein sequence ID" value="ENSSFOP00015046367.1"/>
    <property type="gene ID" value="ENSSFOG00015022852.2"/>
</dbReference>
<dbReference type="PANTHER" id="PTHR14453">
    <property type="entry name" value="PARP/ZINC FINGER CCCH TYPE DOMAIN CONTAINING PROTEIN"/>
    <property type="match status" value="1"/>
</dbReference>
<dbReference type="InterPro" id="IPR057049">
    <property type="entry name" value="PARP14_KH_8"/>
</dbReference>
<dbReference type="Gene3D" id="3.30.720.50">
    <property type="match status" value="1"/>
</dbReference>
<accession>A0A8C9TD51</accession>
<dbReference type="FunFam" id="3.90.228.10:FF:000008">
    <property type="entry name" value="Poly [ADP-ribose] polymerase"/>
    <property type="match status" value="1"/>
</dbReference>
<dbReference type="Pfam" id="PF23254">
    <property type="entry name" value="KH_PARP14_8"/>
    <property type="match status" value="1"/>
</dbReference>
<evidence type="ECO:0000256" key="8">
    <source>
        <dbReference type="SAM" id="Coils"/>
    </source>
</evidence>
<dbReference type="SUPFAM" id="SSF52949">
    <property type="entry name" value="Macro domain-like"/>
    <property type="match status" value="3"/>
</dbReference>
<evidence type="ECO:0000259" key="10">
    <source>
        <dbReference type="PROSITE" id="PS51059"/>
    </source>
</evidence>
<comment type="subcellular location">
    <subcellularLocation>
        <location evidence="1">Nucleus</location>
    </subcellularLocation>
</comment>
<evidence type="ECO:0000313" key="13">
    <source>
        <dbReference type="Proteomes" id="UP000694397"/>
    </source>
</evidence>
<dbReference type="Gene3D" id="3.30.70.330">
    <property type="match status" value="2"/>
</dbReference>
<dbReference type="EC" id="2.4.2.-" evidence="7"/>
<dbReference type="GO" id="GO:0003714">
    <property type="term" value="F:transcription corepressor activity"/>
    <property type="evidence" value="ECO:0007669"/>
    <property type="project" value="TreeGrafter"/>
</dbReference>
<dbReference type="SUPFAM" id="SSF117839">
    <property type="entry name" value="WWE domain"/>
    <property type="match status" value="1"/>
</dbReference>
<dbReference type="InterPro" id="IPR054596">
    <property type="entry name" value="PARP14_WWE"/>
</dbReference>
<dbReference type="InterPro" id="IPR057044">
    <property type="entry name" value="PARP14_KH_1"/>
</dbReference>
<reference evidence="12 13" key="1">
    <citation type="submission" date="2019-04" db="EMBL/GenBank/DDBJ databases">
        <authorList>
            <consortium name="Wellcome Sanger Institute Data Sharing"/>
        </authorList>
    </citation>
    <scope>NUCLEOTIDE SEQUENCE [LARGE SCALE GENOMIC DNA]</scope>
</reference>
<evidence type="ECO:0000256" key="1">
    <source>
        <dbReference type="ARBA" id="ARBA00004123"/>
    </source>
</evidence>
<feature type="domain" description="Macro" evidence="11">
    <location>
        <begin position="781"/>
        <end position="966"/>
    </location>
</feature>
<sequence>MAADGFPFPLWVLGDWGSGAPKLVNKLTIYFQSKRSQGGDCLVEAGGGGDAQRAVVRFKSEHVRQRVLNKQEHELKLGQKILKLTVRLPQPEDEANLGNEETPSTTSDKASPAASKSSCLVVENASSQSASEVAGLEEEEQMTSVVLESIQEKMNQHFLEILVENISDCSAESEDFIIEIIPDISTAVVSFRNSKDAQEFIKNCPSNKMFRQNGLAVKLLENTTEVRVENIPPGVDSDYLHLYFDREGDVNKVTKVDEQCAIVSFMNPKVVDKIIKKQYRIQERPLKVYPHYQSLGTALYGKNRPVWKLPKPFTENIDSAIWKFLHDKEMTEAVKQDMVNHFCTVDLQSPIVEISPIPSLLKQKGLMSRHIDGWRENASSAFHSALSKFTSFKCQVHTPLWNATEPEIRSALMDVVTVMPDMNKEEITLAGLKEDVERFQKVLAEILNAAADKLERERNRITQEMSVAPSNYHILQLDGLELEKIKASYPDLKLSYNQESKRIILSGLASEVFSIKSKILEMIMNMKRRLVELDKDVLHFFSEGDLEELSYYLFISQGINAKLESDGIRVQIVSNTDHVLEKAEKHLRAVLVSLYIDVEDLNVLRMAEWQDLVSSLIKTTMNPIQTVTVRVIGTDPNLQVAVTGFQDQLQIVWKQLSDFLYKNTIIDETLNVKERVIVQFIREYKKKIWSATLKDFVQVNFNDQTRNPSISLTGPRLYVTESKEVFEDLLSSIYFDVFKVVQPGARKFFKEKEDMYVTTAMSQMGCMVELVDESITLVEEETVSQVKMPDGVVITVCKADIGQYPADVVVNALNEDVQHTGGLTGVSLAASGPHLQEMFENYSHTAGKTPGDVIITPGDLRFKHMIYAIGPRFEDTDPQRAVGILKRIVKQSLSLAAKYGCQSIAIPAFTSESFGFPLSLCTETVAIAVKEHCEDLYGENTLRKIHLVNSDSQTVHALELAVKKVFGNPRVQQRNPLVQFEVDEKSHDAAPTAGINMVQTKEGLTISLMKGYIQNALTKVTVNTLAEDLSLDCGSVSKAILTAAGAQLQNLVSQQAASGNPGKGSVLVTKGCNLKSELVFHAIAPKWDKGKGMAEKMLRGIMQKCLEQAEQLNQTSIAFSAIGTGNLGFPKNLVASLMLEEVLQFSRKRTPQQLQEVVFILYPGDMQTIQAFTDEFGKQFHSHSKQPGDMTAEANPTVSAGAAAEAAAGKVKSPKPGEYEMRTGSVLLQVFTGDITKETTDCIVNSSNSDFSLKSGVSKAILSAGGHAVEAECRQLASQTNNKMIMTQAGGLKSKKIIHIVGQTDPVQIRECVTAVLQMCSKNNLTSVSFPALGTGQGGVNPAQVADAMVGAVVDAGGMKSSSSVQVVRIVIFQAHMLNEFYNSMIKMEPTPIQPQPTFWARSSKFFTSFLRKNGDKVHRQKPKVPVRKAKKMDPALFHVCGDSHDTVEVTKKWIEDLIVKEQHFMTITDDAILQFSSEEHQKIEELERNLQVKVTLDIKDPEGSLTVEGISSDVLKAISHIQDLLKRIRTETNQKRDASLLSNLVEWQYQLGSQYVPFDSLANLQLEQAAESSQRDIKVTTNGQDFKVTLPDGPAVDKTGNKFEIRRINKLEATGQDSIPQHWSAMPAKTLCATVSLQTGTAEYNEVLGLFKATCRNNVLKIERVQNLCLWKNFQILKENFNNKNGHTNNERRLFHGTSQATIEHINNHGFNRSYAGKNAAAFGNGTYFAVAASYSASSTYAVPDAQGHKHVYLCRVLTGDFTNGRQGLLVPPQKNHRTQLYDSVTDNINNPSMFVIFNDIQAYPEYLITFH</sequence>
<dbReference type="InterPro" id="IPR057050">
    <property type="entry name" value="RRM_PARP14_2"/>
</dbReference>
<dbReference type="Pfam" id="PF23249">
    <property type="entry name" value="KH_PARP14_3"/>
    <property type="match status" value="1"/>
</dbReference>
<dbReference type="SUPFAM" id="SSF54928">
    <property type="entry name" value="RNA-binding domain, RBD"/>
    <property type="match status" value="1"/>
</dbReference>
<keyword evidence="4 7" id="KW-0520">NAD</keyword>
<name>A0A8C9TD51_SCLFO</name>
<dbReference type="Pfam" id="PF23252">
    <property type="entry name" value="KH_PARP14_5"/>
    <property type="match status" value="1"/>
</dbReference>
<gene>
    <name evidence="12" type="primary">PARP14</name>
    <name evidence="12" type="synonym">parp14rs1</name>
</gene>
<dbReference type="GO" id="GO:0003950">
    <property type="term" value="F:NAD+ poly-ADP-ribosyltransferase activity"/>
    <property type="evidence" value="ECO:0007669"/>
    <property type="project" value="UniProtKB-UniRule"/>
</dbReference>
<dbReference type="GO" id="GO:0070212">
    <property type="term" value="P:protein poly-ADP-ribosylation"/>
    <property type="evidence" value="ECO:0007669"/>
    <property type="project" value="TreeGrafter"/>
</dbReference>
<dbReference type="GO" id="GO:0005737">
    <property type="term" value="C:cytoplasm"/>
    <property type="evidence" value="ECO:0007669"/>
    <property type="project" value="TreeGrafter"/>
</dbReference>
<dbReference type="Pfam" id="PF01661">
    <property type="entry name" value="Macro"/>
    <property type="match status" value="3"/>
</dbReference>
<feature type="domain" description="Macro" evidence="11">
    <location>
        <begin position="1215"/>
        <end position="1389"/>
    </location>
</feature>
<reference evidence="12" key="2">
    <citation type="submission" date="2025-08" db="UniProtKB">
        <authorList>
            <consortium name="Ensembl"/>
        </authorList>
    </citation>
    <scope>IDENTIFICATION</scope>
</reference>
<protein>
    <recommendedName>
        <fullName evidence="7">Poly [ADP-ribose] polymerase</fullName>
        <shortName evidence="7">PARP</shortName>
        <ecNumber evidence="7">2.4.2.-</ecNumber>
    </recommendedName>
</protein>
<dbReference type="PANTHER" id="PTHR14453:SF89">
    <property type="entry name" value="PROTEIN MONO-ADP-RIBOSYLTRANSFERASE PARP14"/>
    <property type="match status" value="1"/>
</dbReference>
<dbReference type="Gene3D" id="3.90.228.10">
    <property type="match status" value="1"/>
</dbReference>
<dbReference type="InterPro" id="IPR037197">
    <property type="entry name" value="WWE_dom_sf"/>
</dbReference>
<dbReference type="InterPro" id="IPR057047">
    <property type="entry name" value="PARP14_KH_5"/>
</dbReference>
<dbReference type="Gene3D" id="3.40.220.10">
    <property type="entry name" value="Leucine Aminopeptidase, subunit E, domain 1"/>
    <property type="match status" value="3"/>
</dbReference>
<dbReference type="InterPro" id="IPR052056">
    <property type="entry name" value="Mono-ARTD/PARP"/>
</dbReference>
<proteinExistence type="inferred from homology"/>
<dbReference type="InterPro" id="IPR012317">
    <property type="entry name" value="Poly(ADP-ribose)pol_cat_dom"/>
</dbReference>
<feature type="coiled-coil region" evidence="8">
    <location>
        <begin position="422"/>
        <end position="464"/>
    </location>
</feature>
<reference evidence="12" key="3">
    <citation type="submission" date="2025-09" db="UniProtKB">
        <authorList>
            <consortium name="Ensembl"/>
        </authorList>
    </citation>
    <scope>IDENTIFICATION</scope>
</reference>
<dbReference type="GO" id="GO:1990404">
    <property type="term" value="F:NAD+-protein mono-ADP-ribosyltransferase activity"/>
    <property type="evidence" value="ECO:0007669"/>
    <property type="project" value="TreeGrafter"/>
</dbReference>
<keyword evidence="8" id="KW-0175">Coiled coil</keyword>
<feature type="domain" description="PARP catalytic" evidence="10">
    <location>
        <begin position="1620"/>
        <end position="1813"/>
    </location>
</feature>
<keyword evidence="3 7" id="KW-0808">Transferase</keyword>
<dbReference type="GO" id="GO:0010629">
    <property type="term" value="P:negative regulation of gene expression"/>
    <property type="evidence" value="ECO:0007669"/>
    <property type="project" value="TreeGrafter"/>
</dbReference>
<dbReference type="InterPro" id="IPR043472">
    <property type="entry name" value="Macro_dom-like"/>
</dbReference>